<evidence type="ECO:0000313" key="8">
    <source>
        <dbReference type="Proteomes" id="UP000823749"/>
    </source>
</evidence>
<evidence type="ECO:0000256" key="3">
    <source>
        <dbReference type="ARBA" id="ARBA00022723"/>
    </source>
</evidence>
<reference evidence="7" key="1">
    <citation type="submission" date="2020-08" db="EMBL/GenBank/DDBJ databases">
        <title>Plant Genome Project.</title>
        <authorList>
            <person name="Zhang R.-G."/>
        </authorList>
    </citation>
    <scope>NUCLEOTIDE SEQUENCE</scope>
    <source>
        <strain evidence="7">WSP0</strain>
        <tissue evidence="7">Leaf</tissue>
    </source>
</reference>
<sequence length="328" mass="36475">MKPATMTMMITITMTKKAKRTAMKKAKDGFVAPSCAQIYGSCSSRKAPMVKFLKEHLEKAGCGFGEKFINAVHCDKEISGGYTRGEGIMVCSNHMNLQDEVNQVIIHELIHAYANCRASNLDWANCAHHACSEYFGRSRGASVASSHQQISVTVVMEFVCWNEEAVSRCTLFSSQPATLVASVRAVFTHFTCLLDQPATLAASVRAVFTHFTCLLDQVSKYTTDGLERARDNLTKAAAPFPMKQIFDTQGQNAEYIVKVTFLELHNEEITDLLAPKEIPRVPVEDRQKKQLPLMEDGKSLSYWHIPLELALHSLARFVAYKSSLSGNK</sequence>
<gene>
    <name evidence="7" type="ORF">RHGRI_004669</name>
</gene>
<dbReference type="GO" id="GO:0033615">
    <property type="term" value="P:mitochondrial proton-transporting ATP synthase complex assembly"/>
    <property type="evidence" value="ECO:0007669"/>
    <property type="project" value="TreeGrafter"/>
</dbReference>
<evidence type="ECO:0000256" key="2">
    <source>
        <dbReference type="ARBA" id="ARBA00022670"/>
    </source>
</evidence>
<dbReference type="Pfam" id="PF09768">
    <property type="entry name" value="Peptidase_M76"/>
    <property type="match status" value="1"/>
</dbReference>
<dbReference type="GO" id="GO:0005739">
    <property type="term" value="C:mitochondrion"/>
    <property type="evidence" value="ECO:0007669"/>
    <property type="project" value="GOC"/>
</dbReference>
<dbReference type="GO" id="GO:0046872">
    <property type="term" value="F:metal ion binding"/>
    <property type="evidence" value="ECO:0007669"/>
    <property type="project" value="UniProtKB-KW"/>
</dbReference>
<comment type="similarity">
    <text evidence="1 6">Belongs to the peptidase M76 family.</text>
</comment>
<keyword evidence="2 6" id="KW-0645">Protease</keyword>
<keyword evidence="8" id="KW-1185">Reference proteome</keyword>
<name>A0AAV6LBK3_9ERIC</name>
<keyword evidence="4 6" id="KW-0378">Hydrolase</keyword>
<dbReference type="GO" id="GO:0004222">
    <property type="term" value="F:metalloendopeptidase activity"/>
    <property type="evidence" value="ECO:0007669"/>
    <property type="project" value="InterPro"/>
</dbReference>
<dbReference type="PANTHER" id="PTHR21711:SF0">
    <property type="entry name" value="MITOCHONDRIAL INNER MEMBRANE PROTEASE ATP23 HOMOLOG"/>
    <property type="match status" value="1"/>
</dbReference>
<evidence type="ECO:0000256" key="4">
    <source>
        <dbReference type="ARBA" id="ARBA00022801"/>
    </source>
</evidence>
<dbReference type="PANTHER" id="PTHR21711">
    <property type="entry name" value="MITOCHONDRIAL INNER MEMBRANE PROTEASE"/>
    <property type="match status" value="1"/>
</dbReference>
<dbReference type="InterPro" id="IPR036961">
    <property type="entry name" value="Kinesin_motor_dom_sf"/>
</dbReference>
<dbReference type="Gene3D" id="3.40.850.10">
    <property type="entry name" value="Kinesin motor domain"/>
    <property type="match status" value="1"/>
</dbReference>
<keyword evidence="5 6" id="KW-0482">Metalloprotease</keyword>
<comment type="caution">
    <text evidence="7">The sequence shown here is derived from an EMBL/GenBank/DDBJ whole genome shotgun (WGS) entry which is preliminary data.</text>
</comment>
<dbReference type="Proteomes" id="UP000823749">
    <property type="component" value="Chromosome 2"/>
</dbReference>
<organism evidence="7 8">
    <name type="scientific">Rhododendron griersonianum</name>
    <dbReference type="NCBI Taxonomy" id="479676"/>
    <lineage>
        <taxon>Eukaryota</taxon>
        <taxon>Viridiplantae</taxon>
        <taxon>Streptophyta</taxon>
        <taxon>Embryophyta</taxon>
        <taxon>Tracheophyta</taxon>
        <taxon>Spermatophyta</taxon>
        <taxon>Magnoliopsida</taxon>
        <taxon>eudicotyledons</taxon>
        <taxon>Gunneridae</taxon>
        <taxon>Pentapetalae</taxon>
        <taxon>asterids</taxon>
        <taxon>Ericales</taxon>
        <taxon>Ericaceae</taxon>
        <taxon>Ericoideae</taxon>
        <taxon>Rhodoreae</taxon>
        <taxon>Rhododendron</taxon>
    </lineage>
</organism>
<proteinExistence type="inferred from homology"/>
<dbReference type="GO" id="GO:0034982">
    <property type="term" value="P:mitochondrial protein processing"/>
    <property type="evidence" value="ECO:0007669"/>
    <property type="project" value="TreeGrafter"/>
</dbReference>
<evidence type="ECO:0000256" key="6">
    <source>
        <dbReference type="RuleBase" id="RU364057"/>
    </source>
</evidence>
<evidence type="ECO:0000256" key="5">
    <source>
        <dbReference type="ARBA" id="ARBA00023049"/>
    </source>
</evidence>
<evidence type="ECO:0000256" key="1">
    <source>
        <dbReference type="ARBA" id="ARBA00009915"/>
    </source>
</evidence>
<accession>A0AAV6LBK3</accession>
<dbReference type="EC" id="3.4.24.-" evidence="6"/>
<dbReference type="EMBL" id="JACTNZ010000002">
    <property type="protein sequence ID" value="KAG5561693.1"/>
    <property type="molecule type" value="Genomic_DNA"/>
</dbReference>
<keyword evidence="3 6" id="KW-0479">Metal-binding</keyword>
<evidence type="ECO:0000313" key="7">
    <source>
        <dbReference type="EMBL" id="KAG5561693.1"/>
    </source>
</evidence>
<dbReference type="InterPro" id="IPR019165">
    <property type="entry name" value="Peptidase_M76_ATP23"/>
</dbReference>
<dbReference type="AlphaFoldDB" id="A0AAV6LBK3"/>
<protein>
    <recommendedName>
        <fullName evidence="6">Mitochondrial inner membrane protease ATP23</fullName>
        <ecNumber evidence="6">3.4.24.-</ecNumber>
    </recommendedName>
</protein>